<dbReference type="Pfam" id="PF13489">
    <property type="entry name" value="Methyltransf_23"/>
    <property type="match status" value="1"/>
</dbReference>
<name>A0A9W9QG38_PENBR</name>
<dbReference type="Proteomes" id="UP001147695">
    <property type="component" value="Unassembled WGS sequence"/>
</dbReference>
<dbReference type="PANTHER" id="PTHR43591">
    <property type="entry name" value="METHYLTRANSFERASE"/>
    <property type="match status" value="1"/>
</dbReference>
<dbReference type="SUPFAM" id="SSF53335">
    <property type="entry name" value="S-adenosyl-L-methionine-dependent methyltransferases"/>
    <property type="match status" value="1"/>
</dbReference>
<comment type="caution">
    <text evidence="1">The sequence shown here is derived from an EMBL/GenBank/DDBJ whole genome shotgun (WGS) entry which is preliminary data.</text>
</comment>
<evidence type="ECO:0000313" key="2">
    <source>
        <dbReference type="Proteomes" id="UP001147695"/>
    </source>
</evidence>
<protein>
    <submittedName>
        <fullName evidence="1">Uncharacterized protein</fullName>
    </submittedName>
</protein>
<dbReference type="Gene3D" id="3.40.50.150">
    <property type="entry name" value="Vaccinia Virus protein VP39"/>
    <property type="match status" value="1"/>
</dbReference>
<dbReference type="CDD" id="cd02440">
    <property type="entry name" value="AdoMet_MTases"/>
    <property type="match status" value="1"/>
</dbReference>
<dbReference type="PANTHER" id="PTHR43591:SF105">
    <property type="entry name" value="METHYLTRANSFERASE DOMAIN-CONTAINING PROTEIN-RELATED"/>
    <property type="match status" value="1"/>
</dbReference>
<organism evidence="1 2">
    <name type="scientific">Penicillium brevicompactum</name>
    <dbReference type="NCBI Taxonomy" id="5074"/>
    <lineage>
        <taxon>Eukaryota</taxon>
        <taxon>Fungi</taxon>
        <taxon>Dikarya</taxon>
        <taxon>Ascomycota</taxon>
        <taxon>Pezizomycotina</taxon>
        <taxon>Eurotiomycetes</taxon>
        <taxon>Eurotiomycetidae</taxon>
        <taxon>Eurotiales</taxon>
        <taxon>Aspergillaceae</taxon>
        <taxon>Penicillium</taxon>
    </lineage>
</organism>
<reference evidence="1" key="2">
    <citation type="journal article" date="2023" name="IMA Fungus">
        <title>Comparative genomic study of the Penicillium genus elucidates a diverse pangenome and 15 lateral gene transfer events.</title>
        <authorList>
            <person name="Petersen C."/>
            <person name="Sorensen T."/>
            <person name="Nielsen M.R."/>
            <person name="Sondergaard T.E."/>
            <person name="Sorensen J.L."/>
            <person name="Fitzpatrick D.A."/>
            <person name="Frisvad J.C."/>
            <person name="Nielsen K.L."/>
        </authorList>
    </citation>
    <scope>NUCLEOTIDE SEQUENCE</scope>
    <source>
        <strain evidence="1">IBT 35673</strain>
    </source>
</reference>
<dbReference type="GO" id="GO:0008168">
    <property type="term" value="F:methyltransferase activity"/>
    <property type="evidence" value="ECO:0007669"/>
    <property type="project" value="TreeGrafter"/>
</dbReference>
<dbReference type="AlphaFoldDB" id="A0A9W9QG38"/>
<gene>
    <name evidence="1" type="ORF">N7452_007897</name>
</gene>
<evidence type="ECO:0000313" key="1">
    <source>
        <dbReference type="EMBL" id="KAJ5335494.1"/>
    </source>
</evidence>
<accession>A0A9W9QG38</accession>
<reference evidence="1" key="1">
    <citation type="submission" date="2022-12" db="EMBL/GenBank/DDBJ databases">
        <authorList>
            <person name="Petersen C."/>
        </authorList>
    </citation>
    <scope>NUCLEOTIDE SEQUENCE</scope>
    <source>
        <strain evidence="1">IBT 35673</strain>
    </source>
</reference>
<sequence length="353" mass="41018">MENIKITADKDLYSATEAHLPEDWHSETRTIESSLHRGYFENGRSFLPSDEQQFDAYESGHITAFLVERHQSNPFFRSPVGAGLKHVLDIGTGKGSWAIDVADMFPNAIVRGVDLFPPPVSWMPPNCVLEVDDVLQEWTWQQPFDLIHMRILEGAFTHEESNRLYKQCYECVDQNSKAEKKNLLIFARSLRPGGWIELLELTLDLQSEDNNWPQDCQLKEWYPLMRSAAEKSGRPLDLYDRCMDLVRDTGFVDIHEEIRKWPIGPWPRDKQLKEIGTVNLEHWLAGLEGYGMYLLTKFGVPKPWSKEEVQVWLAQIRNELRNTNYHTCHKVKRVWARKPFVDEVVLASVEAEH</sequence>
<dbReference type="InterPro" id="IPR029063">
    <property type="entry name" value="SAM-dependent_MTases_sf"/>
</dbReference>
<dbReference type="EMBL" id="JAPZBQ010000004">
    <property type="protein sequence ID" value="KAJ5335494.1"/>
    <property type="molecule type" value="Genomic_DNA"/>
</dbReference>
<proteinExistence type="predicted"/>